<dbReference type="CDD" id="cd19410">
    <property type="entry name" value="HK9-like_sensor"/>
    <property type="match status" value="1"/>
</dbReference>
<dbReference type="SUPFAM" id="SSF55874">
    <property type="entry name" value="ATPase domain of HSP90 chaperone/DNA topoisomerase II/histidine kinase"/>
    <property type="match status" value="1"/>
</dbReference>
<feature type="modified residue" description="4-aspartylphosphate" evidence="10">
    <location>
        <position position="1149"/>
    </location>
</feature>
<dbReference type="SUPFAM" id="SSF52172">
    <property type="entry name" value="CheY-like"/>
    <property type="match status" value="3"/>
</dbReference>
<dbReference type="STRING" id="1920490.GCA_001895925_02180"/>
<dbReference type="CDD" id="cd00082">
    <property type="entry name" value="HisKA"/>
    <property type="match status" value="1"/>
</dbReference>
<dbReference type="SUPFAM" id="SSF47384">
    <property type="entry name" value="Homodimeric domain of signal transducing histidine kinase"/>
    <property type="match status" value="1"/>
</dbReference>
<dbReference type="AlphaFoldDB" id="A0A2T1DL89"/>
<evidence type="ECO:0000256" key="10">
    <source>
        <dbReference type="PROSITE-ProRule" id="PRU00169"/>
    </source>
</evidence>
<keyword evidence="17" id="KW-1185">Reference proteome</keyword>
<evidence type="ECO:0000313" key="16">
    <source>
        <dbReference type="EMBL" id="PSB21184.1"/>
    </source>
</evidence>
<dbReference type="SMART" id="SM00304">
    <property type="entry name" value="HAMP"/>
    <property type="match status" value="1"/>
</dbReference>
<dbReference type="PROSITE" id="PS50109">
    <property type="entry name" value="HIS_KIN"/>
    <property type="match status" value="1"/>
</dbReference>
<dbReference type="Pfam" id="PF02518">
    <property type="entry name" value="HATPase_c"/>
    <property type="match status" value="1"/>
</dbReference>
<dbReference type="InterPro" id="IPR001789">
    <property type="entry name" value="Sig_transdc_resp-reg_receiver"/>
</dbReference>
<organism evidence="16 17">
    <name type="scientific">Phormidesmis priestleyi ULC007</name>
    <dbReference type="NCBI Taxonomy" id="1920490"/>
    <lineage>
        <taxon>Bacteria</taxon>
        <taxon>Bacillati</taxon>
        <taxon>Cyanobacteriota</taxon>
        <taxon>Cyanophyceae</taxon>
        <taxon>Leptolyngbyales</taxon>
        <taxon>Leptolyngbyaceae</taxon>
        <taxon>Phormidesmis</taxon>
    </lineage>
</organism>
<dbReference type="InterPro" id="IPR036097">
    <property type="entry name" value="HisK_dim/P_sf"/>
</dbReference>
<dbReference type="PROSITE" id="PS50885">
    <property type="entry name" value="HAMP"/>
    <property type="match status" value="1"/>
</dbReference>
<dbReference type="Gene3D" id="1.10.287.130">
    <property type="match status" value="1"/>
</dbReference>
<dbReference type="InterPro" id="IPR003660">
    <property type="entry name" value="HAMP_dom"/>
</dbReference>
<feature type="domain" description="Histidine kinase" evidence="13">
    <location>
        <begin position="541"/>
        <end position="770"/>
    </location>
</feature>
<dbReference type="InterPro" id="IPR005467">
    <property type="entry name" value="His_kinase_dom"/>
</dbReference>
<dbReference type="InterPro" id="IPR004358">
    <property type="entry name" value="Sig_transdc_His_kin-like_C"/>
</dbReference>
<evidence type="ECO:0000256" key="8">
    <source>
        <dbReference type="ARBA" id="ARBA00023012"/>
    </source>
</evidence>
<feature type="modified residue" description="4-aspartylphosphate" evidence="10">
    <location>
        <position position="880"/>
    </location>
</feature>
<protein>
    <recommendedName>
        <fullName evidence="9">Circadian input-output histidine kinase CikA</fullName>
        <ecNumber evidence="4">2.7.13.3</ecNumber>
    </recommendedName>
</protein>
<keyword evidence="5 10" id="KW-0597">Phosphoprotein</keyword>
<name>A0A2T1DL89_9CYAN</name>
<dbReference type="EC" id="2.7.13.3" evidence="4"/>
<dbReference type="PANTHER" id="PTHR45339">
    <property type="entry name" value="HYBRID SIGNAL TRANSDUCTION HISTIDINE KINASE J"/>
    <property type="match status" value="1"/>
</dbReference>
<dbReference type="Gene3D" id="6.10.340.10">
    <property type="match status" value="1"/>
</dbReference>
<dbReference type="InterPro" id="IPR029016">
    <property type="entry name" value="GAF-like_dom_sf"/>
</dbReference>
<evidence type="ECO:0000256" key="11">
    <source>
        <dbReference type="SAM" id="Coils"/>
    </source>
</evidence>
<dbReference type="InterPro" id="IPR003661">
    <property type="entry name" value="HisK_dim/P_dom"/>
</dbReference>
<dbReference type="SUPFAM" id="SSF55781">
    <property type="entry name" value="GAF domain-like"/>
    <property type="match status" value="1"/>
</dbReference>
<dbReference type="InterPro" id="IPR007891">
    <property type="entry name" value="CHASE3"/>
</dbReference>
<accession>A0A2T1DL89</accession>
<dbReference type="SMART" id="SM00448">
    <property type="entry name" value="REC"/>
    <property type="match status" value="3"/>
</dbReference>
<dbReference type="InterPro" id="IPR003594">
    <property type="entry name" value="HATPase_dom"/>
</dbReference>
<feature type="coiled-coil region" evidence="11">
    <location>
        <begin position="430"/>
        <end position="531"/>
    </location>
</feature>
<dbReference type="Gene3D" id="3.30.450.40">
    <property type="match status" value="1"/>
</dbReference>
<dbReference type="SMART" id="SM00065">
    <property type="entry name" value="GAF"/>
    <property type="match status" value="1"/>
</dbReference>
<evidence type="ECO:0000256" key="3">
    <source>
        <dbReference type="ARBA" id="ARBA00006402"/>
    </source>
</evidence>
<dbReference type="CDD" id="cd16922">
    <property type="entry name" value="HATPase_EvgS-ArcB-TorS-like"/>
    <property type="match status" value="1"/>
</dbReference>
<feature type="domain" description="Response regulatory" evidence="14">
    <location>
        <begin position="1099"/>
        <end position="1216"/>
    </location>
</feature>
<feature type="domain" description="Response regulatory" evidence="14">
    <location>
        <begin position="953"/>
        <end position="1069"/>
    </location>
</feature>
<gene>
    <name evidence="16" type="ORF">C7B65_04410</name>
</gene>
<evidence type="ECO:0000256" key="12">
    <source>
        <dbReference type="SAM" id="Phobius"/>
    </source>
</evidence>
<dbReference type="RefSeq" id="WP_073069839.1">
    <property type="nucleotide sequence ID" value="NZ_MPPI01000004.1"/>
</dbReference>
<dbReference type="InterPro" id="IPR003018">
    <property type="entry name" value="GAF"/>
</dbReference>
<dbReference type="SUPFAM" id="SSF158472">
    <property type="entry name" value="HAMP domain-like"/>
    <property type="match status" value="1"/>
</dbReference>
<dbReference type="OrthoDB" id="9790669at2"/>
<keyword evidence="12" id="KW-0472">Membrane</keyword>
<evidence type="ECO:0000256" key="7">
    <source>
        <dbReference type="ARBA" id="ARBA00022777"/>
    </source>
</evidence>
<keyword evidence="12" id="KW-1133">Transmembrane helix</keyword>
<evidence type="ECO:0000259" key="13">
    <source>
        <dbReference type="PROSITE" id="PS50109"/>
    </source>
</evidence>
<dbReference type="Pfam" id="PF13185">
    <property type="entry name" value="GAF_2"/>
    <property type="match status" value="1"/>
</dbReference>
<feature type="domain" description="Response regulatory" evidence="14">
    <location>
        <begin position="831"/>
        <end position="944"/>
    </location>
</feature>
<dbReference type="Gene3D" id="3.40.50.2300">
    <property type="match status" value="3"/>
</dbReference>
<evidence type="ECO:0000259" key="14">
    <source>
        <dbReference type="PROSITE" id="PS50110"/>
    </source>
</evidence>
<keyword evidence="6" id="KW-0808">Transferase</keyword>
<dbReference type="Proteomes" id="UP000238634">
    <property type="component" value="Unassembled WGS sequence"/>
</dbReference>
<evidence type="ECO:0000256" key="9">
    <source>
        <dbReference type="ARBA" id="ARBA00074306"/>
    </source>
</evidence>
<comment type="similarity">
    <text evidence="3">In the N-terminal section; belongs to the phytochrome family.</text>
</comment>
<feature type="domain" description="HAMP" evidence="15">
    <location>
        <begin position="208"/>
        <end position="261"/>
    </location>
</feature>
<dbReference type="Pfam" id="PF00072">
    <property type="entry name" value="Response_reg"/>
    <property type="match status" value="3"/>
</dbReference>
<dbReference type="Pfam" id="PF05227">
    <property type="entry name" value="CHASE3"/>
    <property type="match status" value="1"/>
</dbReference>
<dbReference type="CDD" id="cd17546">
    <property type="entry name" value="REC_hyHK_CKI1_RcsC-like"/>
    <property type="match status" value="1"/>
</dbReference>
<reference evidence="16 17" key="2">
    <citation type="submission" date="2018-03" db="EMBL/GenBank/DDBJ databases">
        <title>The ancient ancestry and fast evolution of plastids.</title>
        <authorList>
            <person name="Moore K.R."/>
            <person name="Magnabosco C."/>
            <person name="Momper L."/>
            <person name="Gold D.A."/>
            <person name="Bosak T."/>
            <person name="Fournier G.P."/>
        </authorList>
    </citation>
    <scope>NUCLEOTIDE SEQUENCE [LARGE SCALE GENOMIC DNA]</scope>
    <source>
        <strain evidence="16 17">ULC007</strain>
    </source>
</reference>
<dbReference type="InterPro" id="IPR036890">
    <property type="entry name" value="HATPase_C_sf"/>
</dbReference>
<dbReference type="GO" id="GO:0016020">
    <property type="term" value="C:membrane"/>
    <property type="evidence" value="ECO:0007669"/>
    <property type="project" value="UniProtKB-SubCell"/>
</dbReference>
<proteinExistence type="inferred from homology"/>
<dbReference type="CDD" id="cd00156">
    <property type="entry name" value="REC"/>
    <property type="match status" value="1"/>
</dbReference>
<comment type="subcellular location">
    <subcellularLocation>
        <location evidence="2">Membrane</location>
    </subcellularLocation>
</comment>
<evidence type="ECO:0000313" key="17">
    <source>
        <dbReference type="Proteomes" id="UP000238634"/>
    </source>
</evidence>
<dbReference type="PROSITE" id="PS50110">
    <property type="entry name" value="RESPONSE_REGULATORY"/>
    <property type="match status" value="3"/>
</dbReference>
<dbReference type="GO" id="GO:0000155">
    <property type="term" value="F:phosphorelay sensor kinase activity"/>
    <property type="evidence" value="ECO:0007669"/>
    <property type="project" value="InterPro"/>
</dbReference>
<feature type="modified residue" description="4-aspartylphosphate" evidence="10">
    <location>
        <position position="1002"/>
    </location>
</feature>
<evidence type="ECO:0000256" key="4">
    <source>
        <dbReference type="ARBA" id="ARBA00012438"/>
    </source>
</evidence>
<keyword evidence="7" id="KW-0418">Kinase</keyword>
<dbReference type="PRINTS" id="PR00344">
    <property type="entry name" value="BCTRLSENSOR"/>
</dbReference>
<dbReference type="SMART" id="SM00388">
    <property type="entry name" value="HisKA"/>
    <property type="match status" value="1"/>
</dbReference>
<feature type="transmembrane region" description="Helical" evidence="12">
    <location>
        <begin position="12"/>
        <end position="30"/>
    </location>
</feature>
<evidence type="ECO:0000256" key="6">
    <source>
        <dbReference type="ARBA" id="ARBA00022679"/>
    </source>
</evidence>
<keyword evidence="8" id="KW-0902">Two-component regulatory system</keyword>
<reference evidence="16 17" key="1">
    <citation type="submission" date="2018-02" db="EMBL/GenBank/DDBJ databases">
        <authorList>
            <person name="Cohen D.B."/>
            <person name="Kent A.D."/>
        </authorList>
    </citation>
    <scope>NUCLEOTIDE SEQUENCE [LARGE SCALE GENOMIC DNA]</scope>
    <source>
        <strain evidence="16 17">ULC007</strain>
    </source>
</reference>
<dbReference type="Pfam" id="PF00512">
    <property type="entry name" value="HisKA"/>
    <property type="match status" value="1"/>
</dbReference>
<dbReference type="CDD" id="cd06225">
    <property type="entry name" value="HAMP"/>
    <property type="match status" value="1"/>
</dbReference>
<evidence type="ECO:0000256" key="1">
    <source>
        <dbReference type="ARBA" id="ARBA00000085"/>
    </source>
</evidence>
<dbReference type="SMART" id="SM00387">
    <property type="entry name" value="HATPase_c"/>
    <property type="match status" value="1"/>
</dbReference>
<comment type="caution">
    <text evidence="16">The sequence shown here is derived from an EMBL/GenBank/DDBJ whole genome shotgun (WGS) entry which is preliminary data.</text>
</comment>
<dbReference type="PANTHER" id="PTHR45339:SF1">
    <property type="entry name" value="HYBRID SIGNAL TRANSDUCTION HISTIDINE KINASE J"/>
    <property type="match status" value="1"/>
</dbReference>
<comment type="catalytic activity">
    <reaction evidence="1">
        <text>ATP + protein L-histidine = ADP + protein N-phospho-L-histidine.</text>
        <dbReference type="EC" id="2.7.13.3"/>
    </reaction>
</comment>
<dbReference type="FunFam" id="3.30.565.10:FF:000010">
    <property type="entry name" value="Sensor histidine kinase RcsC"/>
    <property type="match status" value="1"/>
</dbReference>
<dbReference type="EMBL" id="PVWG01000003">
    <property type="protein sequence ID" value="PSB21184.1"/>
    <property type="molecule type" value="Genomic_DNA"/>
</dbReference>
<evidence type="ECO:0000259" key="15">
    <source>
        <dbReference type="PROSITE" id="PS50885"/>
    </source>
</evidence>
<keyword evidence="12" id="KW-0812">Transmembrane</keyword>
<sequence>MLNRLKIGTKIGSGFALGLAIFSVVGFIAYRGTHQLVESARQETHTYQVLNELGEIFSLAKDAETGQRGYILTGEPRYLEPYQAAISKLDQKISGVRQLTADNPSQQRNVEVLEPLVRGRLAVLKEGIDLRRTKGLDASLVIVRSDRGKRLMDEIRRTIGQMEAKERDLLRQRTGAAETAARDTIASITYGVPLALALLTLLGVLLNRHISKPLDDVSKVAEKVGDGDLAVSLPVTDRQDEVGVLSRTINHMITRLRESTQKNEEQTWLKTSLADVSQMLQGRRNLATISNALLSNLAAIVDAQQAAFYELDIRNGQPRLIHLGSYAGDESRSRVNSIALGEGLVGQCALEKRAIVLNNVPSDYFHIHSALGSVSPRSLIVLPVTFEKQVVAVIELASLQRFTDAHLAFLEEVSETIGVALNTIAADMRTQQLLEETQTLAEELQAQQAELQDSNQQLEGQARVLQASEMRLQQQQEELQQSNEELQQLNEELEEKAELLEVQKQEVEHKNQEIEEARQALEEKAAQLSLSSRYKSEFLANMSHELRTPLNSLLILAQLLKENSEGNLSAKQVEYSCTIHSAGRDLLELINDILDLAKIESGTLSIDPERLSFANLKSFLEGTFQQVAQAKGLSFTIELDAHLPQIISTDAKRLQQILKNLLSNAFKFTERGGIVLRIHLTEVTLLNTLTENPTIAFSVTDTGIGIPIEQQQIIFEAFQQADGTTSRKYGGTGLGLSISRELAYLLGGVIKVVSCPGEGSTFSLYLPQTYQKPDTDISNPEEVLPSVRPVSPSVVPAIEPVAATLSMNEVADDRDIIQPGDRASLRDENRVLLIIEDDINFARILLDLSRQQGFKVLVALRGGPGLNLARRFVPDAILLDIHLPDMDGWTVLDRIKHDPDIRHIPIHIISSDDRLQRGFQLGAIDYLQKPISSESLTEALSEIKSFVDRPIKRLLVIEDDAVQAQSIIELIGNGDVESTAVGSGEDALEALRSTHFDCIILDLGLPDMNGFELMEQIRQQSGRSKPPIVVYTGKELTRQEETQLKRLAETIIVKDVRSPERLLDETALFLHRVQANLPQPKRQILEDLRQTDSVLTGKKVLIVDDDVRNIFAITSLLERYQMQVVFAENGRDGITTLEENLDVNIVLMDVMMPEMDGHEATRAIRSQNRFRSLPIISLTAKAMQGDREKCIEAGASDYITKPVDTDQLLSLLRVWLYR</sequence>
<dbReference type="Gene3D" id="3.30.565.10">
    <property type="entry name" value="Histidine kinase-like ATPase, C-terminal domain"/>
    <property type="match status" value="1"/>
</dbReference>
<dbReference type="Pfam" id="PF00672">
    <property type="entry name" value="HAMP"/>
    <property type="match status" value="1"/>
</dbReference>
<evidence type="ECO:0000256" key="5">
    <source>
        <dbReference type="ARBA" id="ARBA00022553"/>
    </source>
</evidence>
<evidence type="ECO:0000256" key="2">
    <source>
        <dbReference type="ARBA" id="ARBA00004370"/>
    </source>
</evidence>
<keyword evidence="11" id="KW-0175">Coiled coil</keyword>
<dbReference type="InterPro" id="IPR011006">
    <property type="entry name" value="CheY-like_superfamily"/>
</dbReference>